<evidence type="ECO:0000256" key="9">
    <source>
        <dbReference type="SAM" id="MobiDB-lite"/>
    </source>
</evidence>
<organism evidence="10 11">
    <name type="scientific">Apatococcus lobatus</name>
    <dbReference type="NCBI Taxonomy" id="904363"/>
    <lineage>
        <taxon>Eukaryota</taxon>
        <taxon>Viridiplantae</taxon>
        <taxon>Chlorophyta</taxon>
        <taxon>core chlorophytes</taxon>
        <taxon>Trebouxiophyceae</taxon>
        <taxon>Chlorellales</taxon>
        <taxon>Chlorellaceae</taxon>
        <taxon>Apatococcus</taxon>
    </lineage>
</organism>
<keyword evidence="6" id="KW-0508">mRNA splicing</keyword>
<dbReference type="GO" id="GO:0046872">
    <property type="term" value="F:metal ion binding"/>
    <property type="evidence" value="ECO:0007669"/>
    <property type="project" value="UniProtKB-KW"/>
</dbReference>
<feature type="compositionally biased region" description="Basic and acidic residues" evidence="9">
    <location>
        <begin position="210"/>
        <end position="220"/>
    </location>
</feature>
<evidence type="ECO:0000256" key="8">
    <source>
        <dbReference type="HAMAP-Rule" id="MF_03226"/>
    </source>
</evidence>
<keyword evidence="2" id="KW-0507">mRNA processing</keyword>
<dbReference type="PANTHER" id="PTHR12111:SF1">
    <property type="entry name" value="SPLICING FACTOR YJU2"/>
    <property type="match status" value="1"/>
</dbReference>
<dbReference type="HAMAP" id="MF_03226">
    <property type="entry name" value="YJU2"/>
    <property type="match status" value="1"/>
</dbReference>
<keyword evidence="4 8" id="KW-0747">Spliceosome</keyword>
<feature type="binding site" evidence="8">
    <location>
        <position position="43"/>
    </location>
    <ligand>
        <name>Zn(2+)</name>
        <dbReference type="ChEBI" id="CHEBI:29105"/>
    </ligand>
</feature>
<comment type="function">
    <text evidence="8">Part of the spliceosome which catalyzes two sequential transesterification reactions, first the excision of the non-coding intron from pre-mRNA and then the ligation of the coding exons to form the mature mRNA. Plays a role in stabilizing the structure of the spliceosome catalytic core and docking of the branch helix into the active site, producing 5'-exon and lariat intron-3'-intermediates.</text>
</comment>
<feature type="compositionally biased region" description="Low complexity" evidence="9">
    <location>
        <begin position="268"/>
        <end position="277"/>
    </location>
</feature>
<feature type="binding site" evidence="8">
    <location>
        <position position="46"/>
    </location>
    <ligand>
        <name>Zn(2+)</name>
        <dbReference type="ChEBI" id="CHEBI:29105"/>
    </ligand>
</feature>
<comment type="subcellular location">
    <subcellularLocation>
        <location evidence="1 8">Nucleus</location>
    </subcellularLocation>
</comment>
<keyword evidence="7 8" id="KW-0539">Nucleus</keyword>
<dbReference type="InterPro" id="IPR043701">
    <property type="entry name" value="Yju2"/>
</dbReference>
<evidence type="ECO:0000256" key="6">
    <source>
        <dbReference type="ARBA" id="ARBA00023187"/>
    </source>
</evidence>
<dbReference type="AlphaFoldDB" id="A0AAW1RPN3"/>
<evidence type="ECO:0000256" key="2">
    <source>
        <dbReference type="ARBA" id="ARBA00022664"/>
    </source>
</evidence>
<evidence type="ECO:0000256" key="5">
    <source>
        <dbReference type="ARBA" id="ARBA00022833"/>
    </source>
</evidence>
<keyword evidence="11" id="KW-1185">Reference proteome</keyword>
<proteinExistence type="inferred from homology"/>
<feature type="binding site" evidence="8">
    <location>
        <position position="80"/>
    </location>
    <ligand>
        <name>Zn(2+)</name>
        <dbReference type="ChEBI" id="CHEBI:29105"/>
    </ligand>
</feature>
<dbReference type="GO" id="GO:0071006">
    <property type="term" value="C:U2-type catalytic step 1 spliceosome"/>
    <property type="evidence" value="ECO:0007669"/>
    <property type="project" value="UniProtKB-UniRule"/>
</dbReference>
<feature type="compositionally biased region" description="Low complexity" evidence="9">
    <location>
        <begin position="295"/>
        <end position="305"/>
    </location>
</feature>
<keyword evidence="3 8" id="KW-0479">Metal-binding</keyword>
<dbReference type="InterPro" id="IPR007590">
    <property type="entry name" value="Saf4/Yju2"/>
</dbReference>
<reference evidence="10 11" key="1">
    <citation type="journal article" date="2024" name="Nat. Commun.">
        <title>Phylogenomics reveals the evolutionary origins of lichenization in chlorophyte algae.</title>
        <authorList>
            <person name="Puginier C."/>
            <person name="Libourel C."/>
            <person name="Otte J."/>
            <person name="Skaloud P."/>
            <person name="Haon M."/>
            <person name="Grisel S."/>
            <person name="Petersen M."/>
            <person name="Berrin J.G."/>
            <person name="Delaux P.M."/>
            <person name="Dal Grande F."/>
            <person name="Keller J."/>
        </authorList>
    </citation>
    <scope>NUCLEOTIDE SEQUENCE [LARGE SCALE GENOMIC DNA]</scope>
    <source>
        <strain evidence="10 11">SAG 2145</strain>
    </source>
</reference>
<evidence type="ECO:0000256" key="3">
    <source>
        <dbReference type="ARBA" id="ARBA00022723"/>
    </source>
</evidence>
<evidence type="ECO:0000313" key="11">
    <source>
        <dbReference type="Proteomes" id="UP001438707"/>
    </source>
</evidence>
<comment type="subunit">
    <text evidence="8">Component of the spliceosome. Present in the activated B complex, the catalytically activated B* complex which catalyzes the branching, the catalytic step 1 C complex catalyzing the exon ligation, and the postcatalytic P complex containing the ligated exons (mRNA) and the excised lariat intron.</text>
</comment>
<dbReference type="GO" id="GO:0000349">
    <property type="term" value="P:generation of catalytic spliceosome for first transesterification step"/>
    <property type="evidence" value="ECO:0007669"/>
    <property type="project" value="UniProtKB-UniRule"/>
</dbReference>
<dbReference type="Pfam" id="PF04502">
    <property type="entry name" value="Saf4_Yju2"/>
    <property type="match status" value="1"/>
</dbReference>
<evidence type="ECO:0000256" key="7">
    <source>
        <dbReference type="ARBA" id="ARBA00023242"/>
    </source>
</evidence>
<evidence type="ECO:0000256" key="4">
    <source>
        <dbReference type="ARBA" id="ARBA00022728"/>
    </source>
</evidence>
<feature type="region of interest" description="Disordered" evidence="9">
    <location>
        <begin position="202"/>
        <end position="342"/>
    </location>
</feature>
<evidence type="ECO:0000313" key="10">
    <source>
        <dbReference type="EMBL" id="KAK9835563.1"/>
    </source>
</evidence>
<accession>A0AAW1RPN3</accession>
<dbReference type="Proteomes" id="UP001438707">
    <property type="component" value="Unassembled WGS sequence"/>
</dbReference>
<comment type="caution">
    <text evidence="10">The sequence shown here is derived from an EMBL/GenBank/DDBJ whole genome shotgun (WGS) entry which is preliminary data.</text>
</comment>
<sequence>MGERKVLNKYYPPDFDPAKLPKGKRARDEQMKVRMMLPMSVRCNTCGNFMYKGTKFNTRMENVETENYLGIKVFRFYWRCTGCAAEFTIKTDPKNSDYSMEHGATRNYEPWREKEVVAAQTVQQREEEERGNAMKALENRTLDSKREMDIVQALDEQRSLNARHEQVTADQALAALKRTADGHESTELDPDDEEAIKRMLAQQGGFVRRIPAESSKRSKPEPTQPDPSVQQPGSQAAEGSEPAPGPAQKAPPVRLKPAAVSIKPKPRAAAANGAAAAVSPGASTTHTPAGLERSATAAAAAAAVANGQRHAEPGAAAGLGSNEGGSPGGLLGLGQYSGTDSD</sequence>
<gene>
    <name evidence="10" type="ORF">WJX74_003139</name>
</gene>
<keyword evidence="5 8" id="KW-0862">Zinc</keyword>
<dbReference type="EMBL" id="JALJOS010000008">
    <property type="protein sequence ID" value="KAK9835563.1"/>
    <property type="molecule type" value="Genomic_DNA"/>
</dbReference>
<evidence type="ECO:0000256" key="1">
    <source>
        <dbReference type="ARBA" id="ARBA00004123"/>
    </source>
</evidence>
<dbReference type="PANTHER" id="PTHR12111">
    <property type="entry name" value="SPLICING FACTOR YJU2"/>
    <property type="match status" value="1"/>
</dbReference>
<name>A0AAW1RPN3_9CHLO</name>
<feature type="compositionally biased region" description="Gly residues" evidence="9">
    <location>
        <begin position="321"/>
        <end position="332"/>
    </location>
</feature>
<comment type="similarity">
    <text evidence="8">Belongs to the CWC16 family. YJU2 subfamily.</text>
</comment>
<feature type="compositionally biased region" description="Low complexity" evidence="9">
    <location>
        <begin position="333"/>
        <end position="342"/>
    </location>
</feature>
<feature type="binding site" evidence="8">
    <location>
        <position position="83"/>
    </location>
    <ligand>
        <name>Zn(2+)</name>
        <dbReference type="ChEBI" id="CHEBI:29105"/>
    </ligand>
</feature>
<protein>
    <recommendedName>
        <fullName evidence="8">Splicing factor YJU2</fullName>
    </recommendedName>
</protein>